<feature type="domain" description="RapZ C-terminal" evidence="2">
    <location>
        <begin position="193"/>
        <end position="237"/>
    </location>
</feature>
<dbReference type="EMBL" id="JAGMWT010000003">
    <property type="protein sequence ID" value="KAH7131969.1"/>
    <property type="molecule type" value="Genomic_DNA"/>
</dbReference>
<feature type="region of interest" description="Disordered" evidence="1">
    <location>
        <begin position="1"/>
        <end position="34"/>
    </location>
</feature>
<reference evidence="3" key="1">
    <citation type="journal article" date="2021" name="Nat. Commun.">
        <title>Genetic determinants of endophytism in the Arabidopsis root mycobiome.</title>
        <authorList>
            <person name="Mesny F."/>
            <person name="Miyauchi S."/>
            <person name="Thiergart T."/>
            <person name="Pickel B."/>
            <person name="Atanasova L."/>
            <person name="Karlsson M."/>
            <person name="Huettel B."/>
            <person name="Barry K.W."/>
            <person name="Haridas S."/>
            <person name="Chen C."/>
            <person name="Bauer D."/>
            <person name="Andreopoulos W."/>
            <person name="Pangilinan J."/>
            <person name="LaButti K."/>
            <person name="Riley R."/>
            <person name="Lipzen A."/>
            <person name="Clum A."/>
            <person name="Drula E."/>
            <person name="Henrissat B."/>
            <person name="Kohler A."/>
            <person name="Grigoriev I.V."/>
            <person name="Martin F.M."/>
            <person name="Hacquard S."/>
        </authorList>
    </citation>
    <scope>NUCLEOTIDE SEQUENCE</scope>
    <source>
        <strain evidence="3">MPI-CAGE-CH-0243</strain>
    </source>
</reference>
<dbReference type="OrthoDB" id="10267139at2759"/>
<dbReference type="Proteomes" id="UP000700596">
    <property type="component" value="Unassembled WGS sequence"/>
</dbReference>
<accession>A0A9P9E7D5</accession>
<feature type="region of interest" description="Disordered" evidence="1">
    <location>
        <begin position="239"/>
        <end position="269"/>
    </location>
</feature>
<comment type="caution">
    <text evidence="3">The sequence shown here is derived from an EMBL/GenBank/DDBJ whole genome shotgun (WGS) entry which is preliminary data.</text>
</comment>
<protein>
    <recommendedName>
        <fullName evidence="2">RapZ C-terminal domain-containing protein</fullName>
    </recommendedName>
</protein>
<evidence type="ECO:0000313" key="3">
    <source>
        <dbReference type="EMBL" id="KAH7131969.1"/>
    </source>
</evidence>
<dbReference type="InterPro" id="IPR053931">
    <property type="entry name" value="RapZ_C"/>
</dbReference>
<name>A0A9P9E7D5_9PLEO</name>
<evidence type="ECO:0000259" key="2">
    <source>
        <dbReference type="Pfam" id="PF22740"/>
    </source>
</evidence>
<proteinExistence type="predicted"/>
<feature type="compositionally biased region" description="Polar residues" evidence="1">
    <location>
        <begin position="15"/>
        <end position="34"/>
    </location>
</feature>
<evidence type="ECO:0000256" key="1">
    <source>
        <dbReference type="SAM" id="MobiDB-lite"/>
    </source>
</evidence>
<keyword evidence="4" id="KW-1185">Reference proteome</keyword>
<feature type="region of interest" description="Disordered" evidence="1">
    <location>
        <begin position="145"/>
        <end position="191"/>
    </location>
</feature>
<dbReference type="Pfam" id="PF22740">
    <property type="entry name" value="PapZ_C"/>
    <property type="match status" value="1"/>
</dbReference>
<gene>
    <name evidence="3" type="ORF">B0J11DRAFT_520449</name>
</gene>
<dbReference type="AlphaFoldDB" id="A0A9P9E7D5"/>
<sequence length="269" mass="30667">MSAIEILGRQRNPKSHLNTSSRQPCAKRSTTLNHQCQIGTTEPLRKHFVNPHTHHPQPSTPTFPISTMHTKPLLILYSHARTPPLNPAPDLKYDLRNIPNPPKALRAVSDGRSKRLREHLLSEEKFVERLEIVEGEVRAAMEGRIEEFGGGEEEQEEELRVGREGKEENRDEQGHSDVLPNEIENLSESDEDERERPILRVGCNCALGHHRSVAFVCELAARAWPKTWEVRVLHRDLDRKRSGGKRQGQKAGWKKETVERGFFGEGEAE</sequence>
<feature type="compositionally biased region" description="Basic and acidic residues" evidence="1">
    <location>
        <begin position="158"/>
        <end position="175"/>
    </location>
</feature>
<evidence type="ECO:0000313" key="4">
    <source>
        <dbReference type="Proteomes" id="UP000700596"/>
    </source>
</evidence>
<organism evidence="3 4">
    <name type="scientific">Dendryphion nanum</name>
    <dbReference type="NCBI Taxonomy" id="256645"/>
    <lineage>
        <taxon>Eukaryota</taxon>
        <taxon>Fungi</taxon>
        <taxon>Dikarya</taxon>
        <taxon>Ascomycota</taxon>
        <taxon>Pezizomycotina</taxon>
        <taxon>Dothideomycetes</taxon>
        <taxon>Pleosporomycetidae</taxon>
        <taxon>Pleosporales</taxon>
        <taxon>Torulaceae</taxon>
        <taxon>Dendryphion</taxon>
    </lineage>
</organism>